<dbReference type="InterPro" id="IPR001932">
    <property type="entry name" value="PPM-type_phosphatase-like_dom"/>
</dbReference>
<sequence>MVGHMMKRCMYAPVQRCERLTMDDFRQDRGVTKGVEENKSSHVEIFNMRMIENSELALTGSCVLVMLLNDKDVYLTNVGDSRAILAQNFDLDG</sequence>
<protein>
    <recommendedName>
        <fullName evidence="1">PPM-type phosphatase domain-containing protein</fullName>
    </recommendedName>
</protein>
<dbReference type="EMBL" id="AYRZ02000005">
    <property type="protein sequence ID" value="PHT81369.1"/>
    <property type="molecule type" value="Genomic_DNA"/>
</dbReference>
<evidence type="ECO:0000313" key="2">
    <source>
        <dbReference type="EMBL" id="PHT81369.1"/>
    </source>
</evidence>
<name>A0A2G2ZH96_CAPAN</name>
<dbReference type="SUPFAM" id="SSF81606">
    <property type="entry name" value="PP2C-like"/>
    <property type="match status" value="1"/>
</dbReference>
<dbReference type="Gramene" id="PHT81369">
    <property type="protein sequence ID" value="PHT81369"/>
    <property type="gene ID" value="T459_14384"/>
</dbReference>
<gene>
    <name evidence="2" type="ORF">T459_14384</name>
</gene>
<dbReference type="Gene3D" id="3.60.40.10">
    <property type="entry name" value="PPM-type phosphatase domain"/>
    <property type="match status" value="1"/>
</dbReference>
<accession>A0A2G2ZH96</accession>
<dbReference type="Proteomes" id="UP000222542">
    <property type="component" value="Unassembled WGS sequence"/>
</dbReference>
<dbReference type="InterPro" id="IPR036457">
    <property type="entry name" value="PPM-type-like_dom_sf"/>
</dbReference>
<reference evidence="2 3" key="2">
    <citation type="journal article" date="2017" name="Genome Biol.">
        <title>New reference genome sequences of hot pepper reveal the massive evolution of plant disease-resistance genes by retroduplication.</title>
        <authorList>
            <person name="Kim S."/>
            <person name="Park J."/>
            <person name="Yeom S.I."/>
            <person name="Kim Y.M."/>
            <person name="Seo E."/>
            <person name="Kim K.T."/>
            <person name="Kim M.S."/>
            <person name="Lee J.M."/>
            <person name="Cheong K."/>
            <person name="Shin H.S."/>
            <person name="Kim S.B."/>
            <person name="Han K."/>
            <person name="Lee J."/>
            <person name="Park M."/>
            <person name="Lee H.A."/>
            <person name="Lee H.Y."/>
            <person name="Lee Y."/>
            <person name="Oh S."/>
            <person name="Lee J.H."/>
            <person name="Choi E."/>
            <person name="Choi E."/>
            <person name="Lee S.E."/>
            <person name="Jeon J."/>
            <person name="Kim H."/>
            <person name="Choi G."/>
            <person name="Song H."/>
            <person name="Lee J."/>
            <person name="Lee S.C."/>
            <person name="Kwon J.K."/>
            <person name="Lee H.Y."/>
            <person name="Koo N."/>
            <person name="Hong Y."/>
            <person name="Kim R.W."/>
            <person name="Kang W.H."/>
            <person name="Huh J.H."/>
            <person name="Kang B.C."/>
            <person name="Yang T.J."/>
            <person name="Lee Y.H."/>
            <person name="Bennetzen J.L."/>
            <person name="Choi D."/>
        </authorList>
    </citation>
    <scope>NUCLEOTIDE SEQUENCE [LARGE SCALE GENOMIC DNA]</scope>
    <source>
        <strain evidence="3">cv. CM334</strain>
    </source>
</reference>
<organism evidence="2 3">
    <name type="scientific">Capsicum annuum</name>
    <name type="common">Capsicum pepper</name>
    <dbReference type="NCBI Taxonomy" id="4072"/>
    <lineage>
        <taxon>Eukaryota</taxon>
        <taxon>Viridiplantae</taxon>
        <taxon>Streptophyta</taxon>
        <taxon>Embryophyta</taxon>
        <taxon>Tracheophyta</taxon>
        <taxon>Spermatophyta</taxon>
        <taxon>Magnoliopsida</taxon>
        <taxon>eudicotyledons</taxon>
        <taxon>Gunneridae</taxon>
        <taxon>Pentapetalae</taxon>
        <taxon>asterids</taxon>
        <taxon>lamiids</taxon>
        <taxon>Solanales</taxon>
        <taxon>Solanaceae</taxon>
        <taxon>Solanoideae</taxon>
        <taxon>Capsiceae</taxon>
        <taxon>Capsicum</taxon>
    </lineage>
</organism>
<reference evidence="2 3" key="1">
    <citation type="journal article" date="2014" name="Nat. Genet.">
        <title>Genome sequence of the hot pepper provides insights into the evolution of pungency in Capsicum species.</title>
        <authorList>
            <person name="Kim S."/>
            <person name="Park M."/>
            <person name="Yeom S.I."/>
            <person name="Kim Y.M."/>
            <person name="Lee J.M."/>
            <person name="Lee H.A."/>
            <person name="Seo E."/>
            <person name="Choi J."/>
            <person name="Cheong K."/>
            <person name="Kim K.T."/>
            <person name="Jung K."/>
            <person name="Lee G.W."/>
            <person name="Oh S.K."/>
            <person name="Bae C."/>
            <person name="Kim S.B."/>
            <person name="Lee H.Y."/>
            <person name="Kim S.Y."/>
            <person name="Kim M.S."/>
            <person name="Kang B.C."/>
            <person name="Jo Y.D."/>
            <person name="Yang H.B."/>
            <person name="Jeong H.J."/>
            <person name="Kang W.H."/>
            <person name="Kwon J.K."/>
            <person name="Shin C."/>
            <person name="Lim J.Y."/>
            <person name="Park J.H."/>
            <person name="Huh J.H."/>
            <person name="Kim J.S."/>
            <person name="Kim B.D."/>
            <person name="Cohen O."/>
            <person name="Paran I."/>
            <person name="Suh M.C."/>
            <person name="Lee S.B."/>
            <person name="Kim Y.K."/>
            <person name="Shin Y."/>
            <person name="Noh S.J."/>
            <person name="Park J."/>
            <person name="Seo Y.S."/>
            <person name="Kwon S.Y."/>
            <person name="Kim H.A."/>
            <person name="Park J.M."/>
            <person name="Kim H.J."/>
            <person name="Choi S.B."/>
            <person name="Bosland P.W."/>
            <person name="Reeves G."/>
            <person name="Jo S.H."/>
            <person name="Lee B.W."/>
            <person name="Cho H.T."/>
            <person name="Choi H.S."/>
            <person name="Lee M.S."/>
            <person name="Yu Y."/>
            <person name="Do Choi Y."/>
            <person name="Park B.S."/>
            <person name="van Deynze A."/>
            <person name="Ashrafi H."/>
            <person name="Hill T."/>
            <person name="Kim W.T."/>
            <person name="Pai H.S."/>
            <person name="Ahn H.K."/>
            <person name="Yeam I."/>
            <person name="Giovannoni J.J."/>
            <person name="Rose J.K."/>
            <person name="Sorensen I."/>
            <person name="Lee S.J."/>
            <person name="Kim R.W."/>
            <person name="Choi I.Y."/>
            <person name="Choi B.S."/>
            <person name="Lim J.S."/>
            <person name="Lee Y.H."/>
            <person name="Choi D."/>
        </authorList>
    </citation>
    <scope>NUCLEOTIDE SEQUENCE [LARGE SCALE GENOMIC DNA]</scope>
    <source>
        <strain evidence="3">cv. CM334</strain>
    </source>
</reference>
<keyword evidence="3" id="KW-1185">Reference proteome</keyword>
<dbReference type="AlphaFoldDB" id="A0A2G2ZH96"/>
<proteinExistence type="predicted"/>
<dbReference type="STRING" id="4072.A0A2G2ZH96"/>
<comment type="caution">
    <text evidence="2">The sequence shown here is derived from an EMBL/GenBank/DDBJ whole genome shotgun (WGS) entry which is preliminary data.</text>
</comment>
<feature type="domain" description="PPM-type phosphatase" evidence="1">
    <location>
        <begin position="34"/>
        <end position="88"/>
    </location>
</feature>
<evidence type="ECO:0000313" key="3">
    <source>
        <dbReference type="Proteomes" id="UP000222542"/>
    </source>
</evidence>
<dbReference type="Pfam" id="PF00481">
    <property type="entry name" value="PP2C"/>
    <property type="match status" value="1"/>
</dbReference>
<evidence type="ECO:0000259" key="1">
    <source>
        <dbReference type="Pfam" id="PF00481"/>
    </source>
</evidence>